<sequence length="56" mass="6120">MRAMEMAASANAGDLGGVVTPDSSICGGYRLIVEPKRWAWLPSRAIYYRVIFSTAI</sequence>
<reference evidence="1 2" key="1">
    <citation type="journal article" date="2019" name="Int. J. Syst. Evol. Microbiol.">
        <title>The Global Catalogue of Microorganisms (GCM) 10K type strain sequencing project: providing services to taxonomists for standard genome sequencing and annotation.</title>
        <authorList>
            <consortium name="The Broad Institute Genomics Platform"/>
            <consortium name="The Broad Institute Genome Sequencing Center for Infectious Disease"/>
            <person name="Wu L."/>
            <person name="Ma J."/>
        </authorList>
    </citation>
    <scope>NUCLEOTIDE SEQUENCE [LARGE SCALE GENOMIC DNA]</scope>
    <source>
        <strain evidence="1 2">JCM 6835</strain>
    </source>
</reference>
<name>A0ABN3RA40_9ACTN</name>
<dbReference type="EMBL" id="BAAATE010000002">
    <property type="protein sequence ID" value="GAA2647561.1"/>
    <property type="molecule type" value="Genomic_DNA"/>
</dbReference>
<gene>
    <name evidence="1" type="ORF">GCM10010412_011160</name>
</gene>
<protein>
    <submittedName>
        <fullName evidence="1">Uncharacterized protein</fullName>
    </submittedName>
</protein>
<accession>A0ABN3RA40</accession>
<comment type="caution">
    <text evidence="1">The sequence shown here is derived from an EMBL/GenBank/DDBJ whole genome shotgun (WGS) entry which is preliminary data.</text>
</comment>
<proteinExistence type="predicted"/>
<organism evidence="1 2">
    <name type="scientific">Nonomuraea recticatena</name>
    <dbReference type="NCBI Taxonomy" id="46178"/>
    <lineage>
        <taxon>Bacteria</taxon>
        <taxon>Bacillati</taxon>
        <taxon>Actinomycetota</taxon>
        <taxon>Actinomycetes</taxon>
        <taxon>Streptosporangiales</taxon>
        <taxon>Streptosporangiaceae</taxon>
        <taxon>Nonomuraea</taxon>
    </lineage>
</organism>
<evidence type="ECO:0000313" key="2">
    <source>
        <dbReference type="Proteomes" id="UP001501666"/>
    </source>
</evidence>
<keyword evidence="2" id="KW-1185">Reference proteome</keyword>
<dbReference type="Proteomes" id="UP001501666">
    <property type="component" value="Unassembled WGS sequence"/>
</dbReference>
<evidence type="ECO:0000313" key="1">
    <source>
        <dbReference type="EMBL" id="GAA2647561.1"/>
    </source>
</evidence>